<dbReference type="Proteomes" id="UP000030701">
    <property type="component" value="Unassembled WGS sequence"/>
</dbReference>
<dbReference type="SUPFAM" id="SSF81383">
    <property type="entry name" value="F-box domain"/>
    <property type="match status" value="1"/>
</dbReference>
<gene>
    <name evidence="4" type="ORF">FOTG_16426</name>
</gene>
<dbReference type="Pfam" id="PF25426">
    <property type="entry name" value="AAA_lid_BCS1"/>
    <property type="match status" value="1"/>
</dbReference>
<feature type="domain" description="Mitochondrial chaperone BCS1-like ATPase lid" evidence="3">
    <location>
        <begin position="145"/>
        <end position="192"/>
    </location>
</feature>
<dbReference type="AlphaFoldDB" id="X0L2M5"/>
<dbReference type="InterPro" id="IPR057495">
    <property type="entry name" value="AAA_lid_BCS1"/>
</dbReference>
<evidence type="ECO:0000256" key="2">
    <source>
        <dbReference type="ARBA" id="ARBA00022840"/>
    </source>
</evidence>
<reference evidence="4" key="1">
    <citation type="submission" date="2011-11" db="EMBL/GenBank/DDBJ databases">
        <title>The Genome Sequence of Fusarium oxysporum Cotton.</title>
        <authorList>
            <consortium name="The Broad Institute Genome Sequencing Platform"/>
            <person name="Ma L.-J."/>
            <person name="Gale L.R."/>
            <person name="Schwartz D.C."/>
            <person name="Zhou S."/>
            <person name="Corby-Kistler H."/>
            <person name="Young S.K."/>
            <person name="Zeng Q."/>
            <person name="Gargeya S."/>
            <person name="Fitzgerald M."/>
            <person name="Haas B."/>
            <person name="Abouelleil A."/>
            <person name="Alvarado L."/>
            <person name="Arachchi H.M."/>
            <person name="Berlin A."/>
            <person name="Brown A."/>
            <person name="Chapman S.B."/>
            <person name="Chen Z."/>
            <person name="Dunbar C."/>
            <person name="Freedman E."/>
            <person name="Gearin G."/>
            <person name="Goldberg J."/>
            <person name="Griggs A."/>
            <person name="Gujja S."/>
            <person name="Heiman D."/>
            <person name="Howarth C."/>
            <person name="Larson L."/>
            <person name="Lui A."/>
            <person name="MacDonald P.J.P."/>
            <person name="Montmayeur A."/>
            <person name="Murphy C."/>
            <person name="Neiman D."/>
            <person name="Pearson M."/>
            <person name="Priest M."/>
            <person name="Roberts A."/>
            <person name="Saif S."/>
            <person name="Shea T."/>
            <person name="Shenoy N."/>
            <person name="Sisk P."/>
            <person name="Stolte C."/>
            <person name="Sykes S."/>
            <person name="Wortman J."/>
            <person name="Nusbaum C."/>
            <person name="Birren B."/>
        </authorList>
    </citation>
    <scope>NUCLEOTIDE SEQUENCE [LARGE SCALE GENOMIC DNA]</scope>
    <source>
        <strain evidence="4">25433</strain>
    </source>
</reference>
<reference evidence="4" key="2">
    <citation type="submission" date="2012-05" db="EMBL/GenBank/DDBJ databases">
        <title>The Genome Annotation of Fusarium oxysporum Cotton.</title>
        <authorList>
            <consortium name="The Broad Institute Genomics Platform"/>
            <person name="Ma L.-J."/>
            <person name="Corby-Kistler H."/>
            <person name="Broz K."/>
            <person name="Gale L.R."/>
            <person name="Jonkers W."/>
            <person name="O'Donnell K."/>
            <person name="Ploetz R."/>
            <person name="Steinberg C."/>
            <person name="Schwartz D.C."/>
            <person name="VanEtten H."/>
            <person name="Zhou S."/>
            <person name="Young S.K."/>
            <person name="Zeng Q."/>
            <person name="Gargeya S."/>
            <person name="Fitzgerald M."/>
            <person name="Abouelleil A."/>
            <person name="Alvarado L."/>
            <person name="Chapman S.B."/>
            <person name="Gainer-Dewar J."/>
            <person name="Goldberg J."/>
            <person name="Griggs A."/>
            <person name="Gujja S."/>
            <person name="Hansen M."/>
            <person name="Howarth C."/>
            <person name="Imamovic A."/>
            <person name="Ireland A."/>
            <person name="Larimer J."/>
            <person name="McCowan C."/>
            <person name="Murphy C."/>
            <person name="Pearson M."/>
            <person name="Poon T.W."/>
            <person name="Priest M."/>
            <person name="Roberts A."/>
            <person name="Saif S."/>
            <person name="Shea T."/>
            <person name="Sykes S."/>
            <person name="Wortman J."/>
            <person name="Nusbaum C."/>
            <person name="Birren B."/>
        </authorList>
    </citation>
    <scope>NUCLEOTIDE SEQUENCE</scope>
    <source>
        <strain evidence="4">25433</strain>
    </source>
</reference>
<dbReference type="InterPro" id="IPR036047">
    <property type="entry name" value="F-box-like_dom_sf"/>
</dbReference>
<keyword evidence="1" id="KW-0547">Nucleotide-binding</keyword>
<organism evidence="4">
    <name type="scientific">Fusarium oxysporum f. sp. vasinfectum 25433</name>
    <dbReference type="NCBI Taxonomy" id="1089449"/>
    <lineage>
        <taxon>Eukaryota</taxon>
        <taxon>Fungi</taxon>
        <taxon>Dikarya</taxon>
        <taxon>Ascomycota</taxon>
        <taxon>Pezizomycotina</taxon>
        <taxon>Sordariomycetes</taxon>
        <taxon>Hypocreomycetidae</taxon>
        <taxon>Hypocreales</taxon>
        <taxon>Nectriaceae</taxon>
        <taxon>Fusarium</taxon>
        <taxon>Fusarium oxysporum species complex</taxon>
    </lineage>
</organism>
<evidence type="ECO:0000256" key="1">
    <source>
        <dbReference type="ARBA" id="ARBA00022741"/>
    </source>
</evidence>
<dbReference type="GO" id="GO:0005524">
    <property type="term" value="F:ATP binding"/>
    <property type="evidence" value="ECO:0007669"/>
    <property type="project" value="UniProtKB-KW"/>
</dbReference>
<keyword evidence="2" id="KW-0067">ATP-binding</keyword>
<dbReference type="EMBL" id="JH658028">
    <property type="protein sequence ID" value="EXM15211.1"/>
    <property type="molecule type" value="Genomic_DNA"/>
</dbReference>
<sequence length="212" mass="24437">MTTNYLAKLPQEVKDHVGRYLDLKSIARARLASKGMNFFLPSERAKLNRHSRVWGSIMRSNDWNERLWGIVAKSYGGDAEDYDMVLLGSDLEFLYYADDEQKKPPPDYGPLHLWIRVIKRGDDLIETVSRRVFDCEYMRSSITDRMLPIEELKEISEKFGQLIPEGMFSPAEIQGLLLKRKKSPRKALEDAGEWIEAAAKQKELKSKVATVQ</sequence>
<proteinExistence type="predicted"/>
<evidence type="ECO:0000259" key="3">
    <source>
        <dbReference type="Pfam" id="PF25426"/>
    </source>
</evidence>
<dbReference type="HOGENOM" id="CLU_1299768_0_0_1"/>
<protein>
    <recommendedName>
        <fullName evidence="3">Mitochondrial chaperone BCS1-like ATPase lid domain-containing protein</fullName>
    </recommendedName>
</protein>
<dbReference type="CDD" id="cd09917">
    <property type="entry name" value="F-box_SF"/>
    <property type="match status" value="1"/>
</dbReference>
<evidence type="ECO:0000313" key="4">
    <source>
        <dbReference type="EMBL" id="EXM15211.1"/>
    </source>
</evidence>
<name>X0L2M5_FUSOX</name>
<accession>X0L2M5</accession>